<dbReference type="SUPFAM" id="SSF56349">
    <property type="entry name" value="DNA breaking-rejoining enzymes"/>
    <property type="match status" value="1"/>
</dbReference>
<dbReference type="PANTHER" id="PTHR30349:SF81">
    <property type="entry name" value="TYROSINE RECOMBINASE XERC"/>
    <property type="match status" value="1"/>
</dbReference>
<sequence length="389" mass="44651">MDTTTPLISQDSANNESATETGSEALSSDMVDKGTKLLDVLPMQTEFFLDLVNTNYSQETVDNYKRDLEILAAFILSNKLAFVSLKKLDISRYVEFLRTGRYLTVLKKYKPTNVYGKAHGTSEKKKSSSSASRRLSMYSGRLSSRSVNRMLSAIRSYLRFLIDIDHQVPLPPDSIKLIKSEKKETQVAEFEELVRLVEAPETYEKKRKIRFRNRAMLEMLFSTGMRISELINLDRHDLKLTDNSHLGDSKIYIIGKGRKQRFVYLTPRCSFYLERYLQTRDDDFPALFIPYRGLRHSTQDPYVVRISVNYLQSKIKEYRTYLGIIVPTSAHSLRHGFATYIAENGANPAVIQRLLGHASLSTTSKYVHSSDKVAEQTHQKHHPLKDLSE</sequence>
<feature type="region of interest" description="Disordered" evidence="4">
    <location>
        <begin position="1"/>
        <end position="27"/>
    </location>
</feature>
<dbReference type="PROSITE" id="PS51900">
    <property type="entry name" value="CB"/>
    <property type="match status" value="1"/>
</dbReference>
<evidence type="ECO:0000313" key="8">
    <source>
        <dbReference type="Proteomes" id="UP000070449"/>
    </source>
</evidence>
<dbReference type="InterPro" id="IPR002104">
    <property type="entry name" value="Integrase_catalytic"/>
</dbReference>
<feature type="region of interest" description="Disordered" evidence="4">
    <location>
        <begin position="369"/>
        <end position="389"/>
    </location>
</feature>
<dbReference type="InterPro" id="IPR010998">
    <property type="entry name" value="Integrase_recombinase_N"/>
</dbReference>
<evidence type="ECO:0000256" key="3">
    <source>
        <dbReference type="PROSITE-ProRule" id="PRU01248"/>
    </source>
</evidence>
<dbReference type="InterPro" id="IPR013762">
    <property type="entry name" value="Integrase-like_cat_sf"/>
</dbReference>
<dbReference type="InterPro" id="IPR044068">
    <property type="entry name" value="CB"/>
</dbReference>
<accession>A0A136KJG4</accession>
<comment type="caution">
    <text evidence="7">The sequence shown here is derived from an EMBL/GenBank/DDBJ whole genome shotgun (WGS) entry which is preliminary data.</text>
</comment>
<dbReference type="EMBL" id="JYPD01000014">
    <property type="protein sequence ID" value="KXK09581.1"/>
    <property type="molecule type" value="Genomic_DNA"/>
</dbReference>
<reference evidence="7 8" key="1">
    <citation type="submission" date="2015-02" db="EMBL/GenBank/DDBJ databases">
        <title>Improved understanding of the partial-nitritation anammox process through 23 genomes representing the majority of the microbial community.</title>
        <authorList>
            <person name="Speth D.R."/>
            <person name="In T Zandt M."/>
            <person name="Guerrero Cruz S."/>
            <person name="Jetten M.S."/>
            <person name="Dutilh B.E."/>
        </authorList>
    </citation>
    <scope>NUCLEOTIDE SEQUENCE [LARGE SCALE GENOMIC DNA]</scope>
    <source>
        <strain evidence="7">OLB21</strain>
    </source>
</reference>
<feature type="compositionally biased region" description="Polar residues" evidence="4">
    <location>
        <begin position="1"/>
        <end position="26"/>
    </location>
</feature>
<evidence type="ECO:0000256" key="1">
    <source>
        <dbReference type="ARBA" id="ARBA00023125"/>
    </source>
</evidence>
<gene>
    <name evidence="7" type="primary">xerD</name>
    <name evidence="7" type="ORF">UZ20_WS6002000384</name>
</gene>
<keyword evidence="1 3" id="KW-0238">DNA-binding</keyword>
<dbReference type="PROSITE" id="PS51898">
    <property type="entry name" value="TYR_RECOMBINASE"/>
    <property type="match status" value="1"/>
</dbReference>
<proteinExistence type="predicted"/>
<organism evidence="7 8">
    <name type="scientific">candidate division WS6 bacterium OLB21</name>
    <dbReference type="NCBI Taxonomy" id="1617427"/>
    <lineage>
        <taxon>Bacteria</taxon>
        <taxon>Candidatus Dojkabacteria</taxon>
    </lineage>
</organism>
<evidence type="ECO:0000259" key="5">
    <source>
        <dbReference type="PROSITE" id="PS51898"/>
    </source>
</evidence>
<dbReference type="Gene3D" id="1.10.443.10">
    <property type="entry name" value="Intergrase catalytic core"/>
    <property type="match status" value="1"/>
</dbReference>
<dbReference type="GO" id="GO:0015074">
    <property type="term" value="P:DNA integration"/>
    <property type="evidence" value="ECO:0007669"/>
    <property type="project" value="InterPro"/>
</dbReference>
<dbReference type="InterPro" id="IPR011010">
    <property type="entry name" value="DNA_brk_join_enz"/>
</dbReference>
<dbReference type="Pfam" id="PF00589">
    <property type="entry name" value="Phage_integrase"/>
    <property type="match status" value="1"/>
</dbReference>
<evidence type="ECO:0000256" key="4">
    <source>
        <dbReference type="SAM" id="MobiDB-lite"/>
    </source>
</evidence>
<dbReference type="GO" id="GO:0003677">
    <property type="term" value="F:DNA binding"/>
    <property type="evidence" value="ECO:0007669"/>
    <property type="project" value="UniProtKB-UniRule"/>
</dbReference>
<dbReference type="AlphaFoldDB" id="A0A136KJG4"/>
<dbReference type="STRING" id="1617427.UZ20_WS6002000384"/>
<dbReference type="Gene3D" id="1.10.150.130">
    <property type="match status" value="1"/>
</dbReference>
<dbReference type="Proteomes" id="UP000070449">
    <property type="component" value="Unassembled WGS sequence"/>
</dbReference>
<dbReference type="GO" id="GO:0006310">
    <property type="term" value="P:DNA recombination"/>
    <property type="evidence" value="ECO:0007669"/>
    <property type="project" value="UniProtKB-KW"/>
</dbReference>
<name>A0A136KJG4_9BACT</name>
<evidence type="ECO:0000256" key="2">
    <source>
        <dbReference type="ARBA" id="ARBA00023172"/>
    </source>
</evidence>
<dbReference type="InterPro" id="IPR050090">
    <property type="entry name" value="Tyrosine_recombinase_XerCD"/>
</dbReference>
<protein>
    <submittedName>
        <fullName evidence="7">Tyrosine recombinase XerD</fullName>
    </submittedName>
</protein>
<evidence type="ECO:0000259" key="6">
    <source>
        <dbReference type="PROSITE" id="PS51900"/>
    </source>
</evidence>
<feature type="domain" description="Tyr recombinase" evidence="5">
    <location>
        <begin position="183"/>
        <end position="379"/>
    </location>
</feature>
<keyword evidence="2" id="KW-0233">DNA recombination</keyword>
<dbReference type="PANTHER" id="PTHR30349">
    <property type="entry name" value="PHAGE INTEGRASE-RELATED"/>
    <property type="match status" value="1"/>
</dbReference>
<evidence type="ECO:0000313" key="7">
    <source>
        <dbReference type="EMBL" id="KXK09581.1"/>
    </source>
</evidence>
<feature type="domain" description="Core-binding (CB)" evidence="6">
    <location>
        <begin position="43"/>
        <end position="162"/>
    </location>
</feature>